<proteinExistence type="predicted"/>
<evidence type="ECO:0000313" key="2">
    <source>
        <dbReference type="Proteomes" id="UP000554286"/>
    </source>
</evidence>
<dbReference type="Proteomes" id="UP000554286">
    <property type="component" value="Unassembled WGS sequence"/>
</dbReference>
<dbReference type="EMBL" id="JACIGK010000012">
    <property type="protein sequence ID" value="MBB4266295.1"/>
    <property type="molecule type" value="Genomic_DNA"/>
</dbReference>
<dbReference type="RefSeq" id="WP_184044521.1">
    <property type="nucleotide sequence ID" value="NZ_JACIGK010000012.1"/>
</dbReference>
<accession>A0A7W6RDG0</accession>
<evidence type="ECO:0000313" key="1">
    <source>
        <dbReference type="EMBL" id="MBB4266295.1"/>
    </source>
</evidence>
<protein>
    <submittedName>
        <fullName evidence="1">Uncharacterized protein</fullName>
    </submittedName>
</protein>
<gene>
    <name evidence="1" type="ORF">GGD89_001926</name>
</gene>
<sequence length="96" mass="9882">MPTPTVPSPPRPTGDAAADTSATVDYMWALYRALVLSVDGPVQRLEAIGTVAPLATPAASATAIADPPTRSDVQALADAQQTLRAKLNEIVAAMRG</sequence>
<name>A0A7W6RDG0_9PROT</name>
<comment type="caution">
    <text evidence="1">The sequence shown here is derived from an EMBL/GenBank/DDBJ whole genome shotgun (WGS) entry which is preliminary data.</text>
</comment>
<keyword evidence="2" id="KW-1185">Reference proteome</keyword>
<dbReference type="AlphaFoldDB" id="A0A7W6RDG0"/>
<organism evidence="1 2">
    <name type="scientific">Roseospira visakhapatnamensis</name>
    <dbReference type="NCBI Taxonomy" id="390880"/>
    <lineage>
        <taxon>Bacteria</taxon>
        <taxon>Pseudomonadati</taxon>
        <taxon>Pseudomonadota</taxon>
        <taxon>Alphaproteobacteria</taxon>
        <taxon>Rhodospirillales</taxon>
        <taxon>Rhodospirillaceae</taxon>
        <taxon>Roseospira</taxon>
    </lineage>
</organism>
<reference evidence="1 2" key="1">
    <citation type="submission" date="2020-08" db="EMBL/GenBank/DDBJ databases">
        <title>Genome sequencing of Purple Non-Sulfur Bacteria from various extreme environments.</title>
        <authorList>
            <person name="Mayer M."/>
        </authorList>
    </citation>
    <scope>NUCLEOTIDE SEQUENCE [LARGE SCALE GENOMIC DNA]</scope>
    <source>
        <strain evidence="1 2">JA131</strain>
    </source>
</reference>